<dbReference type="InterPro" id="IPR013785">
    <property type="entry name" value="Aldolase_TIM"/>
</dbReference>
<keyword evidence="3" id="KW-0949">S-adenosyl-L-methionine</keyword>
<evidence type="ECO:0000259" key="7">
    <source>
        <dbReference type="PROSITE" id="PS51918"/>
    </source>
</evidence>
<evidence type="ECO:0000256" key="1">
    <source>
        <dbReference type="ARBA" id="ARBA00001966"/>
    </source>
</evidence>
<dbReference type="CDD" id="cd01335">
    <property type="entry name" value="Radical_SAM"/>
    <property type="match status" value="1"/>
</dbReference>
<dbReference type="Gene3D" id="3.20.20.70">
    <property type="entry name" value="Aldolase class I"/>
    <property type="match status" value="1"/>
</dbReference>
<reference evidence="8 9" key="1">
    <citation type="journal article" date="2020" name="ISME J.">
        <title>Comparative genomics reveals insights into cyanobacterial evolution and habitat adaptation.</title>
        <authorList>
            <person name="Chen M.Y."/>
            <person name="Teng W.K."/>
            <person name="Zhao L."/>
            <person name="Hu C.X."/>
            <person name="Zhou Y.K."/>
            <person name="Han B.P."/>
            <person name="Song L.R."/>
            <person name="Shu W.S."/>
        </authorList>
    </citation>
    <scope>NUCLEOTIDE SEQUENCE [LARGE SCALE GENOMIC DNA]</scope>
    <source>
        <strain evidence="8 9">FACHB-196</strain>
    </source>
</reference>
<dbReference type="InterPro" id="IPR007197">
    <property type="entry name" value="rSAM"/>
</dbReference>
<dbReference type="PANTHER" id="PTHR43787">
    <property type="entry name" value="FEMO COFACTOR BIOSYNTHESIS PROTEIN NIFB-RELATED"/>
    <property type="match status" value="1"/>
</dbReference>
<dbReference type="Proteomes" id="UP000640531">
    <property type="component" value="Unassembled WGS sequence"/>
</dbReference>
<dbReference type="Pfam" id="PF04055">
    <property type="entry name" value="Radical_SAM"/>
    <property type="match status" value="1"/>
</dbReference>
<dbReference type="PANTHER" id="PTHR43787:SF11">
    <property type="entry name" value="UPF0026 PROTEIN SLR1464"/>
    <property type="match status" value="1"/>
</dbReference>
<evidence type="ECO:0000256" key="5">
    <source>
        <dbReference type="ARBA" id="ARBA00023004"/>
    </source>
</evidence>
<dbReference type="PROSITE" id="PS51918">
    <property type="entry name" value="RADICAL_SAM"/>
    <property type="match status" value="1"/>
</dbReference>
<dbReference type="EMBL" id="JACJST010000007">
    <property type="protein sequence ID" value="MBD2568227.1"/>
    <property type="molecule type" value="Genomic_DNA"/>
</dbReference>
<keyword evidence="2" id="KW-0004">4Fe-4S</keyword>
<keyword evidence="9" id="KW-1185">Reference proteome</keyword>
<name>A0ABR8FDE3_9NOST</name>
<evidence type="ECO:0000313" key="9">
    <source>
        <dbReference type="Proteomes" id="UP000640531"/>
    </source>
</evidence>
<dbReference type="SFLD" id="SFLDS00029">
    <property type="entry name" value="Radical_SAM"/>
    <property type="match status" value="1"/>
</dbReference>
<organism evidence="8 9">
    <name type="scientific">Anabaena lutea FACHB-196</name>
    <dbReference type="NCBI Taxonomy" id="2692881"/>
    <lineage>
        <taxon>Bacteria</taxon>
        <taxon>Bacillati</taxon>
        <taxon>Cyanobacteriota</taxon>
        <taxon>Cyanophyceae</taxon>
        <taxon>Nostocales</taxon>
        <taxon>Nostocaceae</taxon>
        <taxon>Anabaena</taxon>
    </lineage>
</organism>
<evidence type="ECO:0000313" key="8">
    <source>
        <dbReference type="EMBL" id="MBD2568227.1"/>
    </source>
</evidence>
<evidence type="ECO:0000256" key="4">
    <source>
        <dbReference type="ARBA" id="ARBA00022723"/>
    </source>
</evidence>
<evidence type="ECO:0000256" key="6">
    <source>
        <dbReference type="ARBA" id="ARBA00023014"/>
    </source>
</evidence>
<sequence>MSQSPIPEKLEYPSVYGPVNSWRFGRSLGIDPIGIISTCSFNCVYCQLGNIQQKTTQRQIFVPTSQIISNLQRFVRREVPIDVVTISGSGEPTLALNLGEILAATKKIIKQPKVVLTNSTLLGDQSVRDALALADIVAVKLDAVSSNQLRQINQPLDTIDLPDILKGIEQFRQEYQGCMAIQTMILSSWTAEIQAHYIHLIKRLQPDEIQLNIPSRSRILVDQLESRDDEIVESRSYSCQNLKCISAEELSALAQKIYNVTKIPVRYAPMSEFVIRNS</sequence>
<dbReference type="SUPFAM" id="SSF102114">
    <property type="entry name" value="Radical SAM enzymes"/>
    <property type="match status" value="1"/>
</dbReference>
<comment type="cofactor">
    <cofactor evidence="1">
        <name>[4Fe-4S] cluster</name>
        <dbReference type="ChEBI" id="CHEBI:49883"/>
    </cofactor>
</comment>
<keyword evidence="5" id="KW-0408">Iron</keyword>
<dbReference type="InterPro" id="IPR040084">
    <property type="entry name" value="GTPase_Obg"/>
</dbReference>
<keyword evidence="4" id="KW-0479">Metal-binding</keyword>
<gene>
    <name evidence="8" type="ORF">H6G59_10000</name>
</gene>
<evidence type="ECO:0000256" key="2">
    <source>
        <dbReference type="ARBA" id="ARBA00022485"/>
    </source>
</evidence>
<feature type="domain" description="Radical SAM core" evidence="7">
    <location>
        <begin position="23"/>
        <end position="248"/>
    </location>
</feature>
<keyword evidence="6" id="KW-0411">Iron-sulfur</keyword>
<evidence type="ECO:0000256" key="3">
    <source>
        <dbReference type="ARBA" id="ARBA00022691"/>
    </source>
</evidence>
<dbReference type="InterPro" id="IPR058240">
    <property type="entry name" value="rSAM_sf"/>
</dbReference>
<dbReference type="SFLD" id="SFLDG01083">
    <property type="entry name" value="Uncharacterised_Radical_SAM_Su"/>
    <property type="match status" value="1"/>
</dbReference>
<protein>
    <submittedName>
        <fullName evidence="8">Radical SAM protein</fullName>
    </submittedName>
</protein>
<accession>A0ABR8FDE3</accession>
<comment type="caution">
    <text evidence="8">The sequence shown here is derived from an EMBL/GenBank/DDBJ whole genome shotgun (WGS) entry which is preliminary data.</text>
</comment>
<proteinExistence type="predicted"/>
<dbReference type="RefSeq" id="WP_190713970.1">
    <property type="nucleotide sequence ID" value="NZ_JACJST010000007.1"/>
</dbReference>